<evidence type="ECO:0000313" key="2">
    <source>
        <dbReference type="EnsemblPlants" id="KRH38300"/>
    </source>
</evidence>
<dbReference type="InParanoid" id="A0A0R0I7K8"/>
<dbReference type="EMBL" id="CM000842">
    <property type="protein sequence ID" value="KRH38300.1"/>
    <property type="molecule type" value="Genomic_DNA"/>
</dbReference>
<dbReference type="Gramene" id="KRH38300">
    <property type="protein sequence ID" value="KRH38300"/>
    <property type="gene ID" value="GLYMA_09G126000"/>
</dbReference>
<dbReference type="EnsemblPlants" id="KRH38300">
    <property type="protein sequence ID" value="KRH38300"/>
    <property type="gene ID" value="GLYMA_09G126000"/>
</dbReference>
<dbReference type="AlphaFoldDB" id="A0A0R0I7K8"/>
<accession>A0A0R0I7K8</accession>
<reference evidence="1 2" key="1">
    <citation type="journal article" date="2010" name="Nature">
        <title>Genome sequence of the palaeopolyploid soybean.</title>
        <authorList>
            <person name="Schmutz J."/>
            <person name="Cannon S.B."/>
            <person name="Schlueter J."/>
            <person name="Ma J."/>
            <person name="Mitros T."/>
            <person name="Nelson W."/>
            <person name="Hyten D.L."/>
            <person name="Song Q."/>
            <person name="Thelen J.J."/>
            <person name="Cheng J."/>
            <person name="Xu D."/>
            <person name="Hellsten U."/>
            <person name="May G.D."/>
            <person name="Yu Y."/>
            <person name="Sakurai T."/>
            <person name="Umezawa T."/>
            <person name="Bhattacharyya M.K."/>
            <person name="Sandhu D."/>
            <person name="Valliyodan B."/>
            <person name="Lindquist E."/>
            <person name="Peto M."/>
            <person name="Grant D."/>
            <person name="Shu S."/>
            <person name="Goodstein D."/>
            <person name="Barry K."/>
            <person name="Futrell-Griggs M."/>
            <person name="Abernathy B."/>
            <person name="Du J."/>
            <person name="Tian Z."/>
            <person name="Zhu L."/>
            <person name="Gill N."/>
            <person name="Joshi T."/>
            <person name="Libault M."/>
            <person name="Sethuraman A."/>
            <person name="Zhang X.-C."/>
            <person name="Shinozaki K."/>
            <person name="Nguyen H.T."/>
            <person name="Wing R.A."/>
            <person name="Cregan P."/>
            <person name="Specht J."/>
            <person name="Grimwood J."/>
            <person name="Rokhsar D."/>
            <person name="Stacey G."/>
            <person name="Shoemaker R.C."/>
            <person name="Jackson S.A."/>
        </authorList>
    </citation>
    <scope>NUCLEOTIDE SEQUENCE</scope>
    <source>
        <strain evidence="2">cv. Williams 82</strain>
        <tissue evidence="1">Callus</tissue>
    </source>
</reference>
<evidence type="ECO:0000313" key="1">
    <source>
        <dbReference type="EMBL" id="KRH38300.1"/>
    </source>
</evidence>
<sequence>MLAKRCKGILPKKLLTRKLKIFNCCRLSPIHEGTGPDNKFSPTSNITKLEQFFNVSGNSPLKLLFRWTKASSSTRVHMDCGIFSDNLFFVRSRNLTVPLFDKSKVRMLVVVFISTQECLQI</sequence>
<organism evidence="1">
    <name type="scientific">Glycine max</name>
    <name type="common">Soybean</name>
    <name type="synonym">Glycine hispida</name>
    <dbReference type="NCBI Taxonomy" id="3847"/>
    <lineage>
        <taxon>Eukaryota</taxon>
        <taxon>Viridiplantae</taxon>
        <taxon>Streptophyta</taxon>
        <taxon>Embryophyta</taxon>
        <taxon>Tracheophyta</taxon>
        <taxon>Spermatophyta</taxon>
        <taxon>Magnoliopsida</taxon>
        <taxon>eudicotyledons</taxon>
        <taxon>Gunneridae</taxon>
        <taxon>Pentapetalae</taxon>
        <taxon>rosids</taxon>
        <taxon>fabids</taxon>
        <taxon>Fabales</taxon>
        <taxon>Fabaceae</taxon>
        <taxon>Papilionoideae</taxon>
        <taxon>50 kb inversion clade</taxon>
        <taxon>NPAAA clade</taxon>
        <taxon>indigoferoid/millettioid clade</taxon>
        <taxon>Phaseoleae</taxon>
        <taxon>Glycine</taxon>
        <taxon>Glycine subgen. Soja</taxon>
    </lineage>
</organism>
<proteinExistence type="predicted"/>
<evidence type="ECO:0000313" key="3">
    <source>
        <dbReference type="Proteomes" id="UP000008827"/>
    </source>
</evidence>
<name>A0A0R0I7K8_SOYBN</name>
<reference evidence="1" key="3">
    <citation type="submission" date="2018-07" db="EMBL/GenBank/DDBJ databases">
        <title>WGS assembly of Glycine max.</title>
        <authorList>
            <person name="Schmutz J."/>
            <person name="Cannon S."/>
            <person name="Schlueter J."/>
            <person name="Ma J."/>
            <person name="Mitros T."/>
            <person name="Nelson W."/>
            <person name="Hyten D."/>
            <person name="Song Q."/>
            <person name="Thelen J."/>
            <person name="Cheng J."/>
            <person name="Xu D."/>
            <person name="Hellsten U."/>
            <person name="May G."/>
            <person name="Yu Y."/>
            <person name="Sakurai T."/>
            <person name="Umezawa T."/>
            <person name="Bhattacharyya M."/>
            <person name="Sandhu D."/>
            <person name="Valliyodan B."/>
            <person name="Lindquist E."/>
            <person name="Peto M."/>
            <person name="Grant D."/>
            <person name="Shu S."/>
            <person name="Goodstein D."/>
            <person name="Barry K."/>
            <person name="Futrell-Griggs M."/>
            <person name="Abernathy B."/>
            <person name="Du J."/>
            <person name="Tian Z."/>
            <person name="Zhu L."/>
            <person name="Gill N."/>
            <person name="Joshi T."/>
            <person name="Libault M."/>
            <person name="Sethuraman A."/>
            <person name="Zhang X."/>
            <person name="Shinozaki K."/>
            <person name="Nguyen H."/>
            <person name="Wing R."/>
            <person name="Cregan P."/>
            <person name="Specht J."/>
            <person name="Grimwood J."/>
            <person name="Rokhsar D."/>
            <person name="Stacey G."/>
            <person name="Shoemaker R."/>
            <person name="Jackson S."/>
        </authorList>
    </citation>
    <scope>NUCLEOTIDE SEQUENCE</scope>
    <source>
        <tissue evidence="1">Callus</tissue>
    </source>
</reference>
<keyword evidence="3" id="KW-1185">Reference proteome</keyword>
<protein>
    <submittedName>
        <fullName evidence="1 2">Uncharacterized protein</fullName>
    </submittedName>
</protein>
<reference evidence="2" key="2">
    <citation type="submission" date="2018-02" db="UniProtKB">
        <authorList>
            <consortium name="EnsemblPlants"/>
        </authorList>
    </citation>
    <scope>IDENTIFICATION</scope>
    <source>
        <strain evidence="2">Williams 82</strain>
    </source>
</reference>
<gene>
    <name evidence="1" type="ORF">GLYMA_09G126000</name>
</gene>
<dbReference type="Proteomes" id="UP000008827">
    <property type="component" value="Chromosome 9"/>
</dbReference>